<feature type="active site" description="Nucleophile" evidence="4">
    <location>
        <position position="405"/>
    </location>
</feature>
<sequence length="448" mass="51052">MAKKKPQEVTIEKTDYPNLSQAQGQDQTFRFKGGLPGQKVEIIPIKKRPNYTRAKIRQILGDAPYETDPGCPAHGRCGGCIYQKTPHDIQHALKEAQLKDLYQDYWTQDSHLEEASDHNHYRNKMEYTFGDQVKGGPLVLGLHRRFHMHEIVDTTGCRIAPEDFETIRAYTQEFYRERKVPYYHRMAKEGTLRHLVLRKSFREKKIMVNLVTRSQGQIYLEDYIQGLEDLDLDCTISSIYHTINDQAGDAVICDQLIHVKGDDGIHEKLLGLDFKITPFSFFQPNPLGVEKIYQKALDYAGQTQGKSIFDLYSGTGTLAQILASQAQSVYAVEIVQDAVDNAREMAKKNKLDNITFVCDDVGKALEDYQGQVDTILVDPPRVGLLPQAMKNILKAQAEKIVYISCNPKTQKDNLDQFVENGYRVEKLCAFDQFPGTVHVETIVLMSRK</sequence>
<dbReference type="NCBIfam" id="TIGR00479">
    <property type="entry name" value="rumA"/>
    <property type="match status" value="1"/>
</dbReference>
<gene>
    <name evidence="7" type="ORF">NCTC13150_01917</name>
</gene>
<evidence type="ECO:0000256" key="4">
    <source>
        <dbReference type="PROSITE-ProRule" id="PRU01024"/>
    </source>
</evidence>
<dbReference type="EMBL" id="CAACYI010000001">
    <property type="protein sequence ID" value="VFB17330.1"/>
    <property type="molecule type" value="Genomic_DNA"/>
</dbReference>
<dbReference type="GO" id="GO:0070041">
    <property type="term" value="F:rRNA (uridine-C5-)-methyltransferase activity"/>
    <property type="evidence" value="ECO:0007669"/>
    <property type="project" value="TreeGrafter"/>
</dbReference>
<evidence type="ECO:0000256" key="3">
    <source>
        <dbReference type="ARBA" id="ARBA00022691"/>
    </source>
</evidence>
<keyword evidence="3 4" id="KW-0949">S-adenosyl-L-methionine</keyword>
<evidence type="ECO:0000256" key="5">
    <source>
        <dbReference type="PROSITE-ProRule" id="PRU10015"/>
    </source>
</evidence>
<dbReference type="RefSeq" id="WP_258182346.1">
    <property type="nucleotide sequence ID" value="NZ_CAACYI010000001.1"/>
</dbReference>
<dbReference type="InterPro" id="IPR029063">
    <property type="entry name" value="SAM-dependent_MTases_sf"/>
</dbReference>
<feature type="binding site" evidence="4">
    <location>
        <position position="283"/>
    </location>
    <ligand>
        <name>S-adenosyl-L-methionine</name>
        <dbReference type="ChEBI" id="CHEBI:59789"/>
    </ligand>
</feature>
<organism evidence="7 8">
    <name type="scientific">Urinicoccus massiliensis</name>
    <dbReference type="NCBI Taxonomy" id="1723382"/>
    <lineage>
        <taxon>Bacteria</taxon>
        <taxon>Bacillati</taxon>
        <taxon>Bacillota</taxon>
        <taxon>Tissierellia</taxon>
        <taxon>Tissierellales</taxon>
        <taxon>Peptoniphilaceae</taxon>
        <taxon>Urinicoccus</taxon>
    </lineage>
</organism>
<evidence type="ECO:0000256" key="2">
    <source>
        <dbReference type="ARBA" id="ARBA00022679"/>
    </source>
</evidence>
<evidence type="ECO:0000256" key="6">
    <source>
        <dbReference type="SAM" id="MobiDB-lite"/>
    </source>
</evidence>
<dbReference type="Gene3D" id="2.40.50.1070">
    <property type="match status" value="1"/>
</dbReference>
<keyword evidence="2 4" id="KW-0808">Transferase</keyword>
<comment type="similarity">
    <text evidence="4">Belongs to the class I-like SAM-binding methyltransferase superfamily. RNA M5U methyltransferase family.</text>
</comment>
<keyword evidence="8" id="KW-1185">Reference proteome</keyword>
<dbReference type="Pfam" id="PF05958">
    <property type="entry name" value="tRNA_U5-meth_tr"/>
    <property type="match status" value="1"/>
</dbReference>
<name>A0A8H2MGQ2_9FIRM</name>
<feature type="active site" evidence="5">
    <location>
        <position position="405"/>
    </location>
</feature>
<dbReference type="InterPro" id="IPR012340">
    <property type="entry name" value="NA-bd_OB-fold"/>
</dbReference>
<dbReference type="PROSITE" id="PS01230">
    <property type="entry name" value="TRMA_1"/>
    <property type="match status" value="1"/>
</dbReference>
<protein>
    <submittedName>
        <fullName evidence="7">Uncharacterized RNA methyltransferase SAV1897</fullName>
        <ecNumber evidence="7">2.1.1.-</ecNumber>
    </submittedName>
</protein>
<feature type="compositionally biased region" description="Basic and acidic residues" evidence="6">
    <location>
        <begin position="1"/>
        <end position="15"/>
    </location>
</feature>
<accession>A0A8H2MGQ2</accession>
<dbReference type="Gene3D" id="3.40.50.150">
    <property type="entry name" value="Vaccinia Virus protein VP39"/>
    <property type="match status" value="1"/>
</dbReference>
<dbReference type="InterPro" id="IPR030390">
    <property type="entry name" value="MeTrfase_TrmA_AS"/>
</dbReference>
<evidence type="ECO:0000313" key="8">
    <source>
        <dbReference type="Proteomes" id="UP000377798"/>
    </source>
</evidence>
<keyword evidence="1 4" id="KW-0489">Methyltransferase</keyword>
<feature type="region of interest" description="Disordered" evidence="6">
    <location>
        <begin position="1"/>
        <end position="20"/>
    </location>
</feature>
<proteinExistence type="inferred from homology"/>
<comment type="caution">
    <text evidence="7">The sequence shown here is derived from an EMBL/GenBank/DDBJ whole genome shotgun (WGS) entry which is preliminary data.</text>
</comment>
<feature type="binding site" evidence="4">
    <location>
        <position position="333"/>
    </location>
    <ligand>
        <name>S-adenosyl-L-methionine</name>
        <dbReference type="ChEBI" id="CHEBI:59789"/>
    </ligand>
</feature>
<reference evidence="7 8" key="1">
    <citation type="submission" date="2019-02" db="EMBL/GenBank/DDBJ databases">
        <authorList>
            <consortium name="Pathogen Informatics"/>
        </authorList>
    </citation>
    <scope>NUCLEOTIDE SEQUENCE [LARGE SCALE GENOMIC DNA]</scope>
    <source>
        <strain evidence="7 8">3012STDY7089603</strain>
    </source>
</reference>
<feature type="binding site" evidence="4">
    <location>
        <position position="378"/>
    </location>
    <ligand>
        <name>S-adenosyl-L-methionine</name>
        <dbReference type="ChEBI" id="CHEBI:59789"/>
    </ligand>
</feature>
<evidence type="ECO:0000256" key="1">
    <source>
        <dbReference type="ARBA" id="ARBA00022603"/>
    </source>
</evidence>
<dbReference type="CDD" id="cd02440">
    <property type="entry name" value="AdoMet_MTases"/>
    <property type="match status" value="1"/>
</dbReference>
<dbReference type="SUPFAM" id="SSF53335">
    <property type="entry name" value="S-adenosyl-L-methionine-dependent methyltransferases"/>
    <property type="match status" value="1"/>
</dbReference>
<dbReference type="Gene3D" id="2.40.50.140">
    <property type="entry name" value="Nucleic acid-binding proteins"/>
    <property type="match status" value="1"/>
</dbReference>
<dbReference type="EC" id="2.1.1.-" evidence="7"/>
<dbReference type="AlphaFoldDB" id="A0A8H2MGQ2"/>
<feature type="binding site" evidence="4">
    <location>
        <position position="312"/>
    </location>
    <ligand>
        <name>S-adenosyl-L-methionine</name>
        <dbReference type="ChEBI" id="CHEBI:59789"/>
    </ligand>
</feature>
<dbReference type="Proteomes" id="UP000377798">
    <property type="component" value="Unassembled WGS sequence"/>
</dbReference>
<dbReference type="GO" id="GO:0070475">
    <property type="term" value="P:rRNA base methylation"/>
    <property type="evidence" value="ECO:0007669"/>
    <property type="project" value="TreeGrafter"/>
</dbReference>
<evidence type="ECO:0000313" key="7">
    <source>
        <dbReference type="EMBL" id="VFB17330.1"/>
    </source>
</evidence>
<dbReference type="PANTHER" id="PTHR11061:SF30">
    <property type="entry name" value="TRNA (URACIL(54)-C(5))-METHYLTRANSFERASE"/>
    <property type="match status" value="1"/>
</dbReference>
<dbReference type="InterPro" id="IPR010280">
    <property type="entry name" value="U5_MeTrfase_fam"/>
</dbReference>
<dbReference type="PROSITE" id="PS51687">
    <property type="entry name" value="SAM_MT_RNA_M5U"/>
    <property type="match status" value="1"/>
</dbReference>
<dbReference type="PANTHER" id="PTHR11061">
    <property type="entry name" value="RNA M5U METHYLTRANSFERASE"/>
    <property type="match status" value="1"/>
</dbReference>